<evidence type="ECO:0000313" key="4">
    <source>
        <dbReference type="Proteomes" id="UP000552560"/>
    </source>
</evidence>
<dbReference type="OrthoDB" id="7019381at2"/>
<dbReference type="Proteomes" id="UP000552560">
    <property type="component" value="Unassembled WGS sequence"/>
</dbReference>
<dbReference type="Gene3D" id="3.30.1450.10">
    <property type="match status" value="1"/>
</dbReference>
<keyword evidence="1 2" id="KW-0732">Signal</keyword>
<protein>
    <recommendedName>
        <fullName evidence="5">DUF2845 domain-containing protein</fullName>
    </recommendedName>
</protein>
<gene>
    <name evidence="3" type="ORF">HBO43_29710</name>
</gene>
<organism evidence="3 4">
    <name type="scientific">Pseudomonas veronii</name>
    <dbReference type="NCBI Taxonomy" id="76761"/>
    <lineage>
        <taxon>Bacteria</taxon>
        <taxon>Pseudomonadati</taxon>
        <taxon>Pseudomonadota</taxon>
        <taxon>Gammaproteobacteria</taxon>
        <taxon>Pseudomonadales</taxon>
        <taxon>Pseudomonadaceae</taxon>
        <taxon>Pseudomonas</taxon>
    </lineage>
</organism>
<evidence type="ECO:0000256" key="2">
    <source>
        <dbReference type="SAM" id="SignalP"/>
    </source>
</evidence>
<name>A0A7Y0ZZN0_PSEVE</name>
<sequence>MYTGILGALASVVALVLPTPAVSHSSSGNNSPVISGNGNNVNYQSGFLDLETIRAQRPNISDQQYAAIKPGMTYEQVLDIVKIPGKEAASSGNVQVYTWGTEVYVYMVVTLVNGKVESKSH</sequence>
<reference evidence="3 4" key="1">
    <citation type="journal article" date="2020" name="Front. Microbiol.">
        <title>Genetic Organization of the aprX-lipA2 Operon Affects the Proteolytic Potential of Pseudomonas Species in Milk.</title>
        <authorList>
            <person name="Maier C."/>
            <person name="Huptas C."/>
            <person name="von Neubeck M."/>
            <person name="Scherer S."/>
            <person name="Wenning M."/>
            <person name="Lucking G."/>
        </authorList>
    </citation>
    <scope>NUCLEOTIDE SEQUENCE [LARGE SCALE GENOMIC DNA]</scope>
    <source>
        <strain evidence="3 4">WS 4671</strain>
    </source>
</reference>
<dbReference type="RefSeq" id="WP_057005736.1">
    <property type="nucleotide sequence ID" value="NZ_CP149793.1"/>
</dbReference>
<proteinExistence type="predicted"/>
<evidence type="ECO:0000256" key="1">
    <source>
        <dbReference type="ARBA" id="ARBA00022729"/>
    </source>
</evidence>
<feature type="signal peptide" evidence="2">
    <location>
        <begin position="1"/>
        <end position="23"/>
    </location>
</feature>
<feature type="chain" id="PRO_5030731540" description="DUF2845 domain-containing protein" evidence="2">
    <location>
        <begin position="24"/>
        <end position="121"/>
    </location>
</feature>
<accession>A0A7Y0ZZN0</accession>
<evidence type="ECO:0008006" key="5">
    <source>
        <dbReference type="Google" id="ProtNLM"/>
    </source>
</evidence>
<dbReference type="EMBL" id="JAAQWE010000046">
    <property type="protein sequence ID" value="NMY00758.1"/>
    <property type="molecule type" value="Genomic_DNA"/>
</dbReference>
<comment type="caution">
    <text evidence="3">The sequence shown here is derived from an EMBL/GenBank/DDBJ whole genome shotgun (WGS) entry which is preliminary data.</text>
</comment>
<evidence type="ECO:0000313" key="3">
    <source>
        <dbReference type="EMBL" id="NMY00758.1"/>
    </source>
</evidence>
<dbReference type="InterPro" id="IPR037873">
    <property type="entry name" value="BamE-like"/>
</dbReference>
<dbReference type="AlphaFoldDB" id="A0A7Y0ZZN0"/>